<sequence>MKVNLEQNHYYEQRGGSDLREQLSSYIDLMDDAIRQGKQLPKDTAAANDIALMDDFIAIANQKKEGLNAHFFRSPLDMVNYVKSLIPSEDTTARFVVNMGSGGIHCIAVDCAIKNGKCSLIGIDPVTMNSLGASMLAIRLQSVCKRELPETSLVIMETDMQRSQGECLMFSLFLVKKMHKECDEFQSLHDKNINRELPLTQGLLVSVKDADSLLPPSLMKHTQSPNRLQKYLETRPEAMNCVVNKKGDTLKTRQQRHITTIELDEKTVSYSNSIEQKRIKEAKGLLNNL</sequence>
<dbReference type="Proteomes" id="UP000214596">
    <property type="component" value="Unassembled WGS sequence"/>
</dbReference>
<proteinExistence type="inferred from homology"/>
<keyword evidence="2" id="KW-0012">Acyltransferase</keyword>
<dbReference type="AlphaFoldDB" id="A0A0L8SYJ0"/>
<reference evidence="6 7" key="1">
    <citation type="journal article" date="2017" name="Appl. Environ. Microbiol.">
        <title>Parallel evolution of two clades of a major Atlantic endemic Vibrio parahaemolyticus pathogen lineage by independent acquisition of related pathogenicity islands.</title>
        <authorList>
            <person name="Xu F."/>
            <person name="Gonzalez-Escalona N."/>
            <person name="Drees K.P."/>
            <person name="Sebra R.P."/>
            <person name="Cooper V.S."/>
            <person name="Jones S.H."/>
            <person name="Whistler C.A."/>
        </authorList>
    </citation>
    <scope>NUCLEOTIDE SEQUENCE [LARGE SCALE GENOMIC DNA]</scope>
    <source>
        <strain evidence="6 7">MAVP-3</strain>
    </source>
</reference>
<evidence type="ECO:0000256" key="4">
    <source>
        <dbReference type="ARBA" id="ARBA00048364"/>
    </source>
</evidence>
<gene>
    <name evidence="6" type="ORF">CA163_00905</name>
</gene>
<dbReference type="SMR" id="A0A0L8SYJ0"/>
<comment type="catalytic activity">
    <reaction evidence="5">
        <text>L-seryl-[protein] + acetyl-CoA = O-acetyl-L-seryl-[protein] + CoA</text>
        <dbReference type="Rhea" id="RHEA:59392"/>
        <dbReference type="Rhea" id="RHEA-COMP:9863"/>
        <dbReference type="Rhea" id="RHEA-COMP:15352"/>
        <dbReference type="ChEBI" id="CHEBI:29999"/>
        <dbReference type="ChEBI" id="CHEBI:57287"/>
        <dbReference type="ChEBI" id="CHEBI:57288"/>
        <dbReference type="ChEBI" id="CHEBI:141128"/>
    </reaction>
    <physiologicalReaction direction="left-to-right" evidence="5">
        <dbReference type="Rhea" id="RHEA:59393"/>
    </physiologicalReaction>
</comment>
<accession>A0A0L8SYJ0</accession>
<dbReference type="GO" id="GO:0016746">
    <property type="term" value="F:acyltransferase activity"/>
    <property type="evidence" value="ECO:0007669"/>
    <property type="project" value="UniProtKB-KW"/>
</dbReference>
<dbReference type="NCBIfam" id="NF011898">
    <property type="entry name" value="PRK15371.1"/>
    <property type="match status" value="1"/>
</dbReference>
<dbReference type="Pfam" id="PF03421">
    <property type="entry name" value="Acetyltransf_14"/>
    <property type="match status" value="1"/>
</dbReference>
<evidence type="ECO:0000256" key="1">
    <source>
        <dbReference type="ARBA" id="ARBA00022679"/>
    </source>
</evidence>
<comment type="caution">
    <text evidence="6">The sequence shown here is derived from an EMBL/GenBank/DDBJ whole genome shotgun (WGS) entry which is preliminary data.</text>
</comment>
<dbReference type="RefSeq" id="WP_005478218.1">
    <property type="nucleotide sequence ID" value="NZ_CAMFGX010000004.1"/>
</dbReference>
<dbReference type="InterPro" id="IPR005083">
    <property type="entry name" value="YopJ-like"/>
</dbReference>
<dbReference type="OrthoDB" id="6637102at2"/>
<organism evidence="6 7">
    <name type="scientific">Vibrio parahaemolyticus</name>
    <dbReference type="NCBI Taxonomy" id="670"/>
    <lineage>
        <taxon>Bacteria</taxon>
        <taxon>Pseudomonadati</taxon>
        <taxon>Pseudomonadota</taxon>
        <taxon>Gammaproteobacteria</taxon>
        <taxon>Vibrionales</taxon>
        <taxon>Vibrionaceae</taxon>
        <taxon>Vibrio</taxon>
    </lineage>
</organism>
<evidence type="ECO:0000256" key="5">
    <source>
        <dbReference type="ARBA" id="ARBA00048662"/>
    </source>
</evidence>
<evidence type="ECO:0000256" key="2">
    <source>
        <dbReference type="ARBA" id="ARBA00023315"/>
    </source>
</evidence>
<comment type="catalytic activity">
    <reaction evidence="4">
        <text>L-threonyl-[protein] + acetyl-CoA = O-acetyl-L-threonyl-[protein] + CoA</text>
        <dbReference type="Rhea" id="RHEA:65340"/>
        <dbReference type="Rhea" id="RHEA-COMP:11060"/>
        <dbReference type="Rhea" id="RHEA-COMP:16780"/>
        <dbReference type="ChEBI" id="CHEBI:30013"/>
        <dbReference type="ChEBI" id="CHEBI:57287"/>
        <dbReference type="ChEBI" id="CHEBI:57288"/>
        <dbReference type="ChEBI" id="CHEBI:141025"/>
    </reaction>
    <physiologicalReaction direction="left-to-right" evidence="4">
        <dbReference type="Rhea" id="RHEA:65341"/>
    </physiologicalReaction>
</comment>
<name>A0A0L8SYJ0_VIBPH</name>
<protein>
    <submittedName>
        <fullName evidence="6">Multidrug DMT transporter permease</fullName>
    </submittedName>
</protein>
<evidence type="ECO:0000256" key="3">
    <source>
        <dbReference type="ARBA" id="ARBA00023785"/>
    </source>
</evidence>
<dbReference type="EMBL" id="NIXT01000018">
    <property type="protein sequence ID" value="OXE34714.1"/>
    <property type="molecule type" value="Genomic_DNA"/>
</dbReference>
<keyword evidence="1" id="KW-0808">Transferase</keyword>
<dbReference type="GeneID" id="1192042"/>
<evidence type="ECO:0000313" key="7">
    <source>
        <dbReference type="Proteomes" id="UP000214596"/>
    </source>
</evidence>
<comment type="similarity">
    <text evidence="3">Belongs to the acetyltransferase YopJ family.</text>
</comment>
<evidence type="ECO:0000313" key="6">
    <source>
        <dbReference type="EMBL" id="OXE34714.1"/>
    </source>
</evidence>
<dbReference type="OMA" id="HIALDIQ"/>